<organism evidence="7 8">
    <name type="scientific">Comamonas kerstersii</name>
    <dbReference type="NCBI Taxonomy" id="225992"/>
    <lineage>
        <taxon>Bacteria</taxon>
        <taxon>Pseudomonadati</taxon>
        <taxon>Pseudomonadota</taxon>
        <taxon>Betaproteobacteria</taxon>
        <taxon>Burkholderiales</taxon>
        <taxon>Comamonadaceae</taxon>
        <taxon>Comamonas</taxon>
    </lineage>
</organism>
<dbReference type="GO" id="GO:0004725">
    <property type="term" value="F:protein tyrosine phosphatase activity"/>
    <property type="evidence" value="ECO:0007669"/>
    <property type="project" value="UniProtKB-EC"/>
</dbReference>
<dbReference type="SUPFAM" id="SSF52788">
    <property type="entry name" value="Phosphotyrosine protein phosphatases I"/>
    <property type="match status" value="1"/>
</dbReference>
<evidence type="ECO:0000256" key="2">
    <source>
        <dbReference type="ARBA" id="ARBA00013064"/>
    </source>
</evidence>
<dbReference type="OrthoDB" id="9784339at2"/>
<evidence type="ECO:0000313" key="8">
    <source>
        <dbReference type="Proteomes" id="UP000242792"/>
    </source>
</evidence>
<evidence type="ECO:0000256" key="5">
    <source>
        <dbReference type="PIRSR" id="PIRSR617867-1"/>
    </source>
</evidence>
<feature type="active site" evidence="5">
    <location>
        <position position="22"/>
    </location>
</feature>
<dbReference type="EC" id="3.1.3.48" evidence="2"/>
<dbReference type="FunFam" id="3.40.50.2300:FF:000113">
    <property type="entry name" value="Low molecular weight protein-tyrosine-phosphatase"/>
    <property type="match status" value="1"/>
</dbReference>
<dbReference type="PRINTS" id="PR00719">
    <property type="entry name" value="LMWPTPASE"/>
</dbReference>
<proteinExistence type="inferred from homology"/>
<reference evidence="7 8" key="1">
    <citation type="submission" date="2017-03" db="EMBL/GenBank/DDBJ databases">
        <title>Rapid Whole Genome Sequencing of Comamonas kerstersii Causing Continuous ambulatory Peritoneal Dialysis-Associated Peritonitis.</title>
        <authorList>
            <person name="Zheng B."/>
        </authorList>
    </citation>
    <scope>NUCLEOTIDE SEQUENCE [LARGE SCALE GENOMIC DNA]</scope>
    <source>
        <strain evidence="7 8">8943</strain>
    </source>
</reference>
<evidence type="ECO:0000256" key="3">
    <source>
        <dbReference type="ARBA" id="ARBA00022801"/>
    </source>
</evidence>
<evidence type="ECO:0000256" key="4">
    <source>
        <dbReference type="ARBA" id="ARBA00022912"/>
    </source>
</evidence>
<keyword evidence="3" id="KW-0378">Hydrolase</keyword>
<dbReference type="EMBL" id="CP020121">
    <property type="protein sequence ID" value="AQZ98661.1"/>
    <property type="molecule type" value="Genomic_DNA"/>
</dbReference>
<comment type="similarity">
    <text evidence="1">Belongs to the low molecular weight phosphotyrosine protein phosphatase family.</text>
</comment>
<protein>
    <recommendedName>
        <fullName evidence="2">protein-tyrosine-phosphatase</fullName>
        <ecNumber evidence="2">3.1.3.48</ecNumber>
    </recommendedName>
</protein>
<keyword evidence="4" id="KW-0904">Protein phosphatase</keyword>
<dbReference type="InterPro" id="IPR017867">
    <property type="entry name" value="Tyr_phospatase_low_mol_wt"/>
</dbReference>
<dbReference type="InterPro" id="IPR023485">
    <property type="entry name" value="Ptyr_pPase"/>
</dbReference>
<dbReference type="CDD" id="cd16343">
    <property type="entry name" value="LMWPTP"/>
    <property type="match status" value="1"/>
</dbReference>
<dbReference type="GeneID" id="83039805"/>
<dbReference type="InterPro" id="IPR036196">
    <property type="entry name" value="Ptyr_pPase_sf"/>
</dbReference>
<dbReference type="Gene3D" id="3.40.50.2300">
    <property type="match status" value="1"/>
</dbReference>
<evidence type="ECO:0000259" key="6">
    <source>
        <dbReference type="SMART" id="SM00226"/>
    </source>
</evidence>
<dbReference type="PANTHER" id="PTHR11717:SF7">
    <property type="entry name" value="LOW MOLECULAR WEIGHT PHOSPHOTYROSINE PROTEIN PHOSPHATASE"/>
    <property type="match status" value="1"/>
</dbReference>
<dbReference type="Proteomes" id="UP000242792">
    <property type="component" value="Chromosome"/>
</dbReference>
<evidence type="ECO:0000313" key="7">
    <source>
        <dbReference type="EMBL" id="AQZ98661.1"/>
    </source>
</evidence>
<feature type="domain" description="Phosphotyrosine protein phosphatase I" evidence="6">
    <location>
        <begin position="10"/>
        <end position="159"/>
    </location>
</feature>
<dbReference type="AlphaFoldDB" id="A0A1V0BFM2"/>
<name>A0A1V0BFM2_9BURK</name>
<gene>
    <name evidence="7" type="ORF">B5M06_10790</name>
</gene>
<dbReference type="SMART" id="SM00226">
    <property type="entry name" value="LMWPc"/>
    <property type="match status" value="1"/>
</dbReference>
<evidence type="ECO:0000256" key="1">
    <source>
        <dbReference type="ARBA" id="ARBA00011063"/>
    </source>
</evidence>
<dbReference type="RefSeq" id="WP_054066684.1">
    <property type="nucleotide sequence ID" value="NZ_CP020121.1"/>
</dbReference>
<dbReference type="KEGG" id="cke:B5M06_10790"/>
<dbReference type="Pfam" id="PF01451">
    <property type="entry name" value="LMWPc"/>
    <property type="match status" value="1"/>
</dbReference>
<dbReference type="PANTHER" id="PTHR11717">
    <property type="entry name" value="LOW MOLECULAR WEIGHT PROTEIN TYROSINE PHOSPHATASE"/>
    <property type="match status" value="1"/>
</dbReference>
<accession>A0A1V0BFM2</accession>
<feature type="active site" description="Nucleophile" evidence="5">
    <location>
        <position position="16"/>
    </location>
</feature>
<sequence length="171" mass="19730">MNTRTAIPPYAILMVCMGNICRSPTAHGVMRDMIRRKGWEDRLQVDSCGTHAYHVGEAPDLRSQKHALQRGYDLSNLRARQLTREDFVRFDLVLVMDHENMARAQALCPPTQRQKLHRLTEFCQEMRSAVVPDPYYGGDQGFEHVLDLIEDACQGVLRHIEREHVQLPLNH</sequence>
<feature type="active site" description="Proton donor" evidence="5">
    <location>
        <position position="133"/>
    </location>
</feature>
<dbReference type="InterPro" id="IPR050438">
    <property type="entry name" value="LMW_PTPase"/>
</dbReference>